<protein>
    <submittedName>
        <fullName evidence="2">Uncharacterized protein</fullName>
    </submittedName>
</protein>
<keyword evidence="1" id="KW-1133">Transmembrane helix</keyword>
<dbReference type="Bgee" id="ENSGACG00000014576">
    <property type="expression patterns" value="Expressed in telencephalon and 13 other cell types or tissues"/>
</dbReference>
<name>G3PNQ0_GASAC</name>
<dbReference type="AlphaFoldDB" id="G3PNQ0"/>
<reference evidence="2" key="1">
    <citation type="submission" date="2006-01" db="EMBL/GenBank/DDBJ databases">
        <authorList>
            <person name="Lindblad-Toh K."/>
            <person name="Mauceli E."/>
            <person name="Grabherr M."/>
            <person name="Chang J.L."/>
            <person name="Lander E.S."/>
        </authorList>
    </citation>
    <scope>NUCLEOTIDE SEQUENCE [LARGE SCALE GENOMIC DNA]</scope>
</reference>
<proteinExistence type="predicted"/>
<reference evidence="2" key="2">
    <citation type="submission" date="2024-04" db="UniProtKB">
        <authorList>
            <consortium name="Ensembl"/>
        </authorList>
    </citation>
    <scope>IDENTIFICATION</scope>
</reference>
<dbReference type="Ensembl" id="ENSGACT00000019271.1">
    <property type="protein sequence ID" value="ENSGACP00000019233.1"/>
    <property type="gene ID" value="ENSGACG00000014576.1"/>
</dbReference>
<sequence>PSCTVCGRGTLVFFFFSFVVGGGPRLLLKYATSRGGRLWRQTRGESLKCALKRGRGAAQEAHRRPPKRHQPPASCAAAFWPELRRVIVSLSFRKCTTLFVHRPKCKCPQKLRLFFFYIYHEDKNTTDSTQIPEPLKWTSFTV</sequence>
<dbReference type="InParanoid" id="G3PNQ0"/>
<accession>G3PNQ0</accession>
<keyword evidence="1" id="KW-0472">Membrane</keyword>
<keyword evidence="1" id="KW-0812">Transmembrane</keyword>
<feature type="transmembrane region" description="Helical" evidence="1">
    <location>
        <begin position="12"/>
        <end position="31"/>
    </location>
</feature>
<evidence type="ECO:0000256" key="1">
    <source>
        <dbReference type="SAM" id="Phobius"/>
    </source>
</evidence>
<organism evidence="2">
    <name type="scientific">Gasterosteus aculeatus</name>
    <name type="common">Three-spined stickleback</name>
    <dbReference type="NCBI Taxonomy" id="69293"/>
    <lineage>
        <taxon>Eukaryota</taxon>
        <taxon>Metazoa</taxon>
        <taxon>Chordata</taxon>
        <taxon>Craniata</taxon>
        <taxon>Vertebrata</taxon>
        <taxon>Euteleostomi</taxon>
        <taxon>Actinopterygii</taxon>
        <taxon>Neopterygii</taxon>
        <taxon>Teleostei</taxon>
        <taxon>Neoteleostei</taxon>
        <taxon>Acanthomorphata</taxon>
        <taxon>Eupercaria</taxon>
        <taxon>Perciformes</taxon>
        <taxon>Cottioidei</taxon>
        <taxon>Gasterosteales</taxon>
        <taxon>Gasterosteidae</taxon>
        <taxon>Gasterosteus</taxon>
    </lineage>
</organism>
<evidence type="ECO:0000313" key="2">
    <source>
        <dbReference type="Ensembl" id="ENSGACP00000019233.1"/>
    </source>
</evidence>